<dbReference type="RefSeq" id="WP_216548494.1">
    <property type="nucleotide sequence ID" value="NZ_JAHLQO010000001.1"/>
</dbReference>
<evidence type="ECO:0000256" key="2">
    <source>
        <dbReference type="ARBA" id="ARBA00008467"/>
    </source>
</evidence>
<keyword evidence="7" id="KW-0276">Fatty acid metabolism</keyword>
<dbReference type="Proteomes" id="UP000783742">
    <property type="component" value="Unassembled WGS sequence"/>
</dbReference>
<proteinExistence type="inferred from homology"/>
<keyword evidence="6 14" id="KW-0808">Transferase</keyword>
<keyword evidence="9 14" id="KW-0275">Fatty acid biosynthesis</keyword>
<dbReference type="PANTHER" id="PTHR11712">
    <property type="entry name" value="POLYKETIDE SYNTHASE-RELATED"/>
    <property type="match status" value="1"/>
</dbReference>
<evidence type="ECO:0000256" key="8">
    <source>
        <dbReference type="ARBA" id="ARBA00023098"/>
    </source>
</evidence>
<dbReference type="GO" id="GO:0004315">
    <property type="term" value="F:3-oxoacyl-[acyl-carrier-protein] synthase activity"/>
    <property type="evidence" value="ECO:0007669"/>
    <property type="project" value="UniProtKB-EC"/>
</dbReference>
<evidence type="ECO:0000256" key="5">
    <source>
        <dbReference type="ARBA" id="ARBA00022516"/>
    </source>
</evidence>
<dbReference type="PROSITE" id="PS52004">
    <property type="entry name" value="KS3_2"/>
    <property type="match status" value="1"/>
</dbReference>
<protein>
    <recommendedName>
        <fullName evidence="4 14">3-oxoacyl-[acyl-carrier-protein] synthase 2</fullName>
        <ecNumber evidence="3 14">2.3.1.179</ecNumber>
    </recommendedName>
</protein>
<evidence type="ECO:0000256" key="15">
    <source>
        <dbReference type="RuleBase" id="RU003694"/>
    </source>
</evidence>
<evidence type="ECO:0000256" key="6">
    <source>
        <dbReference type="ARBA" id="ARBA00022679"/>
    </source>
</evidence>
<evidence type="ECO:0000256" key="4">
    <source>
        <dbReference type="ARBA" id="ARBA00014657"/>
    </source>
</evidence>
<evidence type="ECO:0000256" key="13">
    <source>
        <dbReference type="ARBA" id="ARBA00047659"/>
    </source>
</evidence>
<dbReference type="PIRSF" id="PIRSF000447">
    <property type="entry name" value="KAS_II"/>
    <property type="match status" value="1"/>
</dbReference>
<comment type="caution">
    <text evidence="17">The sequence shown here is derived from an EMBL/GenBank/DDBJ whole genome shotgun (WGS) entry which is preliminary data.</text>
</comment>
<keyword evidence="10 14" id="KW-0012">Acyltransferase</keyword>
<dbReference type="InterPro" id="IPR020841">
    <property type="entry name" value="PKS_Beta-ketoAc_synthase_dom"/>
</dbReference>
<comment type="function">
    <text evidence="11 14">Involved in the type II fatty acid elongation cycle. Catalyzes the elongation of a wide range of acyl-ACP by the addition of two carbons from malonyl-ACP to an acyl acceptor. Can efficiently catalyze the conversion of palmitoleoyl-ACP (cis-hexadec-9-enoyl-ACP) to cis-vaccenoyl-ACP (cis-octadec-11-enoyl-ACP), an essential step in the thermal regulation of fatty acid composition.</text>
</comment>
<dbReference type="InterPro" id="IPR017568">
    <property type="entry name" value="3-oxoacyl-ACP_synth-2"/>
</dbReference>
<comment type="catalytic activity">
    <reaction evidence="13 14">
        <text>a fatty acyl-[ACP] + malonyl-[ACP] + H(+) = a 3-oxoacyl-[ACP] + holo-[ACP] + CO2</text>
        <dbReference type="Rhea" id="RHEA:22836"/>
        <dbReference type="Rhea" id="RHEA-COMP:9623"/>
        <dbReference type="Rhea" id="RHEA-COMP:9685"/>
        <dbReference type="Rhea" id="RHEA-COMP:9916"/>
        <dbReference type="Rhea" id="RHEA-COMP:14125"/>
        <dbReference type="ChEBI" id="CHEBI:15378"/>
        <dbReference type="ChEBI" id="CHEBI:16526"/>
        <dbReference type="ChEBI" id="CHEBI:64479"/>
        <dbReference type="ChEBI" id="CHEBI:78449"/>
        <dbReference type="ChEBI" id="CHEBI:78776"/>
        <dbReference type="ChEBI" id="CHEBI:138651"/>
    </reaction>
</comment>
<evidence type="ECO:0000256" key="10">
    <source>
        <dbReference type="ARBA" id="ARBA00023315"/>
    </source>
</evidence>
<evidence type="ECO:0000313" key="17">
    <source>
        <dbReference type="EMBL" id="MBU5668660.1"/>
    </source>
</evidence>
<evidence type="ECO:0000256" key="14">
    <source>
        <dbReference type="PIRNR" id="PIRNR000447"/>
    </source>
</evidence>
<evidence type="ECO:0000259" key="16">
    <source>
        <dbReference type="PROSITE" id="PS52004"/>
    </source>
</evidence>
<accession>A0ABS6FER3</accession>
<dbReference type="InterPro" id="IPR000794">
    <property type="entry name" value="Beta-ketoacyl_synthase"/>
</dbReference>
<evidence type="ECO:0000313" key="18">
    <source>
        <dbReference type="Proteomes" id="UP000783742"/>
    </source>
</evidence>
<evidence type="ECO:0000256" key="9">
    <source>
        <dbReference type="ARBA" id="ARBA00023160"/>
    </source>
</evidence>
<dbReference type="EMBL" id="JAHLQO010000001">
    <property type="protein sequence ID" value="MBU5668660.1"/>
    <property type="molecule type" value="Genomic_DNA"/>
</dbReference>
<gene>
    <name evidence="17" type="primary">fabF</name>
    <name evidence="17" type="ORF">KQI68_02280</name>
</gene>
<evidence type="ECO:0000256" key="11">
    <source>
        <dbReference type="ARBA" id="ARBA00024006"/>
    </source>
</evidence>
<comment type="similarity">
    <text evidence="2 14 15">Belongs to the thiolase-like superfamily. Beta-ketoacyl-ACP synthases family.</text>
</comment>
<name>A0ABS6FER3_9FIRM</name>
<dbReference type="InterPro" id="IPR014031">
    <property type="entry name" value="Ketoacyl_synth_C"/>
</dbReference>
<evidence type="ECO:0000256" key="3">
    <source>
        <dbReference type="ARBA" id="ARBA00012356"/>
    </source>
</evidence>
<comment type="pathway">
    <text evidence="1 14">Lipid metabolism; fatty acid biosynthesis.</text>
</comment>
<feature type="domain" description="Ketosynthase family 3 (KS3)" evidence="16">
    <location>
        <begin position="1"/>
        <end position="404"/>
    </location>
</feature>
<dbReference type="SMART" id="SM00825">
    <property type="entry name" value="PKS_KS"/>
    <property type="match status" value="1"/>
</dbReference>
<dbReference type="NCBIfam" id="NF005589">
    <property type="entry name" value="PRK07314.1"/>
    <property type="match status" value="1"/>
</dbReference>
<keyword evidence="8" id="KW-0443">Lipid metabolism</keyword>
<evidence type="ECO:0000256" key="1">
    <source>
        <dbReference type="ARBA" id="ARBA00005194"/>
    </source>
</evidence>
<evidence type="ECO:0000256" key="12">
    <source>
        <dbReference type="ARBA" id="ARBA00047318"/>
    </source>
</evidence>
<dbReference type="Pfam" id="PF00109">
    <property type="entry name" value="ketoacyl-synt"/>
    <property type="match status" value="1"/>
</dbReference>
<dbReference type="InterPro" id="IPR014030">
    <property type="entry name" value="Ketoacyl_synth_N"/>
</dbReference>
<dbReference type="EC" id="2.3.1.179" evidence="3 14"/>
<dbReference type="CDD" id="cd00834">
    <property type="entry name" value="KAS_I_II"/>
    <property type="match status" value="1"/>
</dbReference>
<evidence type="ECO:0000256" key="7">
    <source>
        <dbReference type="ARBA" id="ARBA00022832"/>
    </source>
</evidence>
<dbReference type="NCBIfam" id="TIGR03150">
    <property type="entry name" value="fabF"/>
    <property type="match status" value="1"/>
</dbReference>
<sequence>MRVVVTGVGFITPIGETKEELINSMKNKKCGIKEITHYDIINREVKLAGELENYDASKYFNRKEINRLDKVNQYSLIAARKASVDAGLDGLDYDKRRTAVYITSGIGGLESIEVDHTRGQKRGFDKLSPYFITKAIINSVAANVAIELGAKGACLSHVTACASATNAIGEAYRAIKDGYQDIIYCGGSEASITELGVGGFTSMKALSTSTDINRASIPFDKDRDGFVMGEGAGVIVLESLESAEKRGAKILAEITGYGVNCDAYHITSPSPSAEMATLAIEDALKDAKLSPEEIDYINAHGTSTNLNDKYETIAIKKVFGDRDVLVSSSKSQIGHLLGASGAVECIMTILAMNNGFLPPLINYKNRDPECDLNFVTDTEERKINYFLKNSLGFGGHNASLVFRSF</sequence>
<reference evidence="17 18" key="1">
    <citation type="submission" date="2021-06" db="EMBL/GenBank/DDBJ databases">
        <authorList>
            <person name="Sun Q."/>
            <person name="Li D."/>
        </authorList>
    </citation>
    <scope>NUCLEOTIDE SEQUENCE [LARGE SCALE GENOMIC DNA]</scope>
    <source>
        <strain evidence="17 18">MSJ-1</strain>
    </source>
</reference>
<dbReference type="Pfam" id="PF02801">
    <property type="entry name" value="Ketoacyl-synt_C"/>
    <property type="match status" value="1"/>
</dbReference>
<keyword evidence="18" id="KW-1185">Reference proteome</keyword>
<comment type="catalytic activity">
    <reaction evidence="12 14">
        <text>(9Z)-hexadecenoyl-[ACP] + malonyl-[ACP] + H(+) = 3-oxo-(11Z)-octadecenoyl-[ACP] + holo-[ACP] + CO2</text>
        <dbReference type="Rhea" id="RHEA:55040"/>
        <dbReference type="Rhea" id="RHEA-COMP:9623"/>
        <dbReference type="Rhea" id="RHEA-COMP:9685"/>
        <dbReference type="Rhea" id="RHEA-COMP:10800"/>
        <dbReference type="Rhea" id="RHEA-COMP:14074"/>
        <dbReference type="ChEBI" id="CHEBI:15378"/>
        <dbReference type="ChEBI" id="CHEBI:16526"/>
        <dbReference type="ChEBI" id="CHEBI:64479"/>
        <dbReference type="ChEBI" id="CHEBI:78449"/>
        <dbReference type="ChEBI" id="CHEBI:83989"/>
        <dbReference type="ChEBI" id="CHEBI:138538"/>
        <dbReference type="EC" id="2.3.1.179"/>
    </reaction>
</comment>
<dbReference type="PANTHER" id="PTHR11712:SF336">
    <property type="entry name" value="3-OXOACYL-[ACYL-CARRIER-PROTEIN] SYNTHASE, MITOCHONDRIAL"/>
    <property type="match status" value="1"/>
</dbReference>
<keyword evidence="5 14" id="KW-0444">Lipid biosynthesis</keyword>
<organism evidence="17 18">
    <name type="scientific">Peptoniphilus ovalis</name>
    <dbReference type="NCBI Taxonomy" id="2841503"/>
    <lineage>
        <taxon>Bacteria</taxon>
        <taxon>Bacillati</taxon>
        <taxon>Bacillota</taxon>
        <taxon>Tissierellia</taxon>
        <taxon>Tissierellales</taxon>
        <taxon>Peptoniphilaceae</taxon>
        <taxon>Peptoniphilus</taxon>
    </lineage>
</organism>